<keyword evidence="9" id="KW-1185">Reference proteome</keyword>
<dbReference type="InterPro" id="IPR011006">
    <property type="entry name" value="CheY-like_superfamily"/>
</dbReference>
<organism evidence="8 9">
    <name type="scientific">Clostridium cadaveris</name>
    <dbReference type="NCBI Taxonomy" id="1529"/>
    <lineage>
        <taxon>Bacteria</taxon>
        <taxon>Bacillati</taxon>
        <taxon>Bacillota</taxon>
        <taxon>Clostridia</taxon>
        <taxon>Eubacteriales</taxon>
        <taxon>Clostridiaceae</taxon>
        <taxon>Clostridium</taxon>
    </lineage>
</organism>
<dbReference type="RefSeq" id="WP_027640139.1">
    <property type="nucleotide sequence ID" value="NZ_BAAACD010000007.1"/>
</dbReference>
<dbReference type="GO" id="GO:0006355">
    <property type="term" value="P:regulation of DNA-templated transcription"/>
    <property type="evidence" value="ECO:0007669"/>
    <property type="project" value="InterPro"/>
</dbReference>
<evidence type="ECO:0000256" key="5">
    <source>
        <dbReference type="ARBA" id="ARBA00023125"/>
    </source>
</evidence>
<keyword evidence="3" id="KW-0902">Two-component regulatory system</keyword>
<keyword evidence="5 8" id="KW-0238">DNA-binding</keyword>
<dbReference type="Proteomes" id="UP000182135">
    <property type="component" value="Unassembled WGS sequence"/>
</dbReference>
<dbReference type="PANTHER" id="PTHR48111">
    <property type="entry name" value="REGULATOR OF RPOS"/>
    <property type="match status" value="1"/>
</dbReference>
<reference evidence="8 9" key="1">
    <citation type="submission" date="2016-10" db="EMBL/GenBank/DDBJ databases">
        <authorList>
            <person name="de Groot N.N."/>
        </authorList>
    </citation>
    <scope>NUCLEOTIDE SEQUENCE [LARGE SCALE GENOMIC DNA]</scope>
    <source>
        <strain evidence="8 9">NLAE-zl-G419</strain>
    </source>
</reference>
<dbReference type="CDD" id="cd17574">
    <property type="entry name" value="REC_OmpR"/>
    <property type="match status" value="1"/>
</dbReference>
<evidence type="ECO:0000256" key="7">
    <source>
        <dbReference type="ARBA" id="ARBA00024867"/>
    </source>
</evidence>
<dbReference type="OrthoDB" id="9790442at2"/>
<dbReference type="InterPro" id="IPR001789">
    <property type="entry name" value="Sig_transdc_resp-reg_receiver"/>
</dbReference>
<accession>A0A1I2KXQ3</accession>
<dbReference type="SUPFAM" id="SSF46894">
    <property type="entry name" value="C-terminal effector domain of the bipartite response regulators"/>
    <property type="match status" value="1"/>
</dbReference>
<evidence type="ECO:0000256" key="3">
    <source>
        <dbReference type="ARBA" id="ARBA00023012"/>
    </source>
</evidence>
<dbReference type="Pfam" id="PF00486">
    <property type="entry name" value="Trans_reg_C"/>
    <property type="match status" value="1"/>
</dbReference>
<evidence type="ECO:0000313" key="9">
    <source>
        <dbReference type="Proteomes" id="UP000182135"/>
    </source>
</evidence>
<keyword evidence="2" id="KW-0597">Phosphoprotein</keyword>
<dbReference type="InterPro" id="IPR001867">
    <property type="entry name" value="OmpR/PhoB-type_DNA-bd"/>
</dbReference>
<gene>
    <name evidence="8" type="ORF">SAMN04487885_10712</name>
</gene>
<dbReference type="GO" id="GO:0005829">
    <property type="term" value="C:cytosol"/>
    <property type="evidence" value="ECO:0007669"/>
    <property type="project" value="TreeGrafter"/>
</dbReference>
<evidence type="ECO:0000256" key="1">
    <source>
        <dbReference type="ARBA" id="ARBA00018672"/>
    </source>
</evidence>
<proteinExistence type="predicted"/>
<dbReference type="Gene3D" id="6.10.250.690">
    <property type="match status" value="1"/>
</dbReference>
<dbReference type="CDD" id="cd00383">
    <property type="entry name" value="trans_reg_C"/>
    <property type="match status" value="1"/>
</dbReference>
<dbReference type="STRING" id="1529.SAMN04487885_10712"/>
<name>A0A1I2KXQ3_9CLOT</name>
<dbReference type="eggNOG" id="COG0745">
    <property type="taxonomic scope" value="Bacteria"/>
</dbReference>
<dbReference type="InterPro" id="IPR039420">
    <property type="entry name" value="WalR-like"/>
</dbReference>
<dbReference type="InterPro" id="IPR016032">
    <property type="entry name" value="Sig_transdc_resp-reg_C-effctor"/>
</dbReference>
<dbReference type="GO" id="GO:0000156">
    <property type="term" value="F:phosphorelay response regulator activity"/>
    <property type="evidence" value="ECO:0007669"/>
    <property type="project" value="TreeGrafter"/>
</dbReference>
<sequence length="227" mass="25978">MNILIAEDEQDICELMALHLTKEGFNVFKTFDGMSAIETFRNNNIDLAILDVMMPIMDGFSVLKNIRETSEIPVIMVTARGEDTDKIAGLNLGADDYVVKPFSAMVLIARVNAQLRRYYKFTNGKGKNILYVGDLSLCRDSCALCKNDAPIELNAKEYKIMELLMENPGKVYTKKQIYEQVWKDTYYGDDNTIMVHISHIREKIEDNPREPKYLKTIRGIGYKLESL</sequence>
<evidence type="ECO:0000256" key="4">
    <source>
        <dbReference type="ARBA" id="ARBA00023015"/>
    </source>
</evidence>
<evidence type="ECO:0000256" key="6">
    <source>
        <dbReference type="ARBA" id="ARBA00023163"/>
    </source>
</evidence>
<dbReference type="PROSITE" id="PS51755">
    <property type="entry name" value="OMPR_PHOB"/>
    <property type="match status" value="1"/>
</dbReference>
<dbReference type="SMART" id="SM00862">
    <property type="entry name" value="Trans_reg_C"/>
    <property type="match status" value="1"/>
</dbReference>
<dbReference type="Gene3D" id="3.40.50.2300">
    <property type="match status" value="1"/>
</dbReference>
<dbReference type="PANTHER" id="PTHR48111:SF2">
    <property type="entry name" value="RESPONSE REGULATOR SAER"/>
    <property type="match status" value="1"/>
</dbReference>
<protein>
    <recommendedName>
        <fullName evidence="1">Stage 0 sporulation protein A homolog</fullName>
    </recommendedName>
</protein>
<keyword evidence="6" id="KW-0804">Transcription</keyword>
<dbReference type="GO" id="GO:0000976">
    <property type="term" value="F:transcription cis-regulatory region binding"/>
    <property type="evidence" value="ECO:0007669"/>
    <property type="project" value="TreeGrafter"/>
</dbReference>
<dbReference type="FunFam" id="3.40.50.2300:FF:000001">
    <property type="entry name" value="DNA-binding response regulator PhoB"/>
    <property type="match status" value="1"/>
</dbReference>
<comment type="function">
    <text evidence="7">May play the central regulatory role in sporulation. It may be an element of the effector pathway responsible for the activation of sporulation genes in response to nutritional stress. Spo0A may act in concert with spo0H (a sigma factor) to control the expression of some genes that are critical to the sporulation process.</text>
</comment>
<dbReference type="GeneID" id="90545686"/>
<dbReference type="SUPFAM" id="SSF52172">
    <property type="entry name" value="CheY-like"/>
    <property type="match status" value="1"/>
</dbReference>
<evidence type="ECO:0000313" key="8">
    <source>
        <dbReference type="EMBL" id="SFF69686.1"/>
    </source>
</evidence>
<dbReference type="Gene3D" id="1.10.10.10">
    <property type="entry name" value="Winged helix-like DNA-binding domain superfamily/Winged helix DNA-binding domain"/>
    <property type="match status" value="1"/>
</dbReference>
<evidence type="ECO:0000256" key="2">
    <source>
        <dbReference type="ARBA" id="ARBA00022553"/>
    </source>
</evidence>
<dbReference type="InterPro" id="IPR036388">
    <property type="entry name" value="WH-like_DNA-bd_sf"/>
</dbReference>
<dbReference type="SMART" id="SM00448">
    <property type="entry name" value="REC"/>
    <property type="match status" value="1"/>
</dbReference>
<keyword evidence="4" id="KW-0805">Transcription regulation</keyword>
<dbReference type="FunFam" id="1.10.10.10:FF:000018">
    <property type="entry name" value="DNA-binding response regulator ResD"/>
    <property type="match status" value="1"/>
</dbReference>
<dbReference type="EMBL" id="FOOE01000007">
    <property type="protein sequence ID" value="SFF69686.1"/>
    <property type="molecule type" value="Genomic_DNA"/>
</dbReference>
<dbReference type="Pfam" id="PF00072">
    <property type="entry name" value="Response_reg"/>
    <property type="match status" value="1"/>
</dbReference>
<dbReference type="PROSITE" id="PS50110">
    <property type="entry name" value="RESPONSE_REGULATORY"/>
    <property type="match status" value="1"/>
</dbReference>
<dbReference type="AlphaFoldDB" id="A0A1I2KXQ3"/>
<dbReference type="GO" id="GO:0032993">
    <property type="term" value="C:protein-DNA complex"/>
    <property type="evidence" value="ECO:0007669"/>
    <property type="project" value="TreeGrafter"/>
</dbReference>